<keyword evidence="4" id="KW-0227">DNA damage</keyword>
<dbReference type="CDD" id="cd22254">
    <property type="entry name" value="CSB_WHD"/>
    <property type="match status" value="1"/>
</dbReference>
<feature type="compositionally biased region" description="Low complexity" evidence="10">
    <location>
        <begin position="125"/>
        <end position="137"/>
    </location>
</feature>
<keyword evidence="5" id="KW-0347">Helicase</keyword>
<evidence type="ECO:0000256" key="8">
    <source>
        <dbReference type="ARBA" id="ARBA00023204"/>
    </source>
</evidence>
<keyword evidence="7" id="KW-0238">DNA-binding</keyword>
<evidence type="ECO:0000256" key="9">
    <source>
        <dbReference type="ARBA" id="ARBA00023242"/>
    </source>
</evidence>
<evidence type="ECO:0000256" key="1">
    <source>
        <dbReference type="ARBA" id="ARBA00004123"/>
    </source>
</evidence>
<keyword evidence="13" id="KW-1185">Reference proteome</keyword>
<feature type="region of interest" description="Disordered" evidence="10">
    <location>
        <begin position="115"/>
        <end position="147"/>
    </location>
</feature>
<evidence type="ECO:0000256" key="4">
    <source>
        <dbReference type="ARBA" id="ARBA00022763"/>
    </source>
</evidence>
<evidence type="ECO:0000256" key="3">
    <source>
        <dbReference type="ARBA" id="ARBA00022741"/>
    </source>
</evidence>
<evidence type="ECO:0000256" key="7">
    <source>
        <dbReference type="ARBA" id="ARBA00023125"/>
    </source>
</evidence>
<proteinExistence type="inferred from homology"/>
<protein>
    <recommendedName>
        <fullName evidence="11">Rad26/CSB-like winged helix DNA-binding domain-containing protein</fullName>
    </recommendedName>
</protein>
<name>A0A9P5S0Y4_9FUNG</name>
<dbReference type="EMBL" id="JAAAUQ010000254">
    <property type="protein sequence ID" value="KAF9152308.1"/>
    <property type="molecule type" value="Genomic_DNA"/>
</dbReference>
<evidence type="ECO:0000259" key="11">
    <source>
        <dbReference type="Pfam" id="PF25875"/>
    </source>
</evidence>
<evidence type="ECO:0000313" key="12">
    <source>
        <dbReference type="EMBL" id="KAF9152308.1"/>
    </source>
</evidence>
<dbReference type="Pfam" id="PF25875">
    <property type="entry name" value="WHD_Rad26_CSB"/>
    <property type="match status" value="1"/>
</dbReference>
<keyword evidence="5" id="KW-0378">Hydrolase</keyword>
<dbReference type="OrthoDB" id="413460at2759"/>
<dbReference type="AlphaFoldDB" id="A0A9P5S0Y4"/>
<feature type="domain" description="Rad26/CSB-like winged helix DNA-binding" evidence="11">
    <location>
        <begin position="161"/>
        <end position="226"/>
    </location>
</feature>
<evidence type="ECO:0000313" key="13">
    <source>
        <dbReference type="Proteomes" id="UP000748756"/>
    </source>
</evidence>
<evidence type="ECO:0000256" key="6">
    <source>
        <dbReference type="ARBA" id="ARBA00022840"/>
    </source>
</evidence>
<sequence>MMNSYEGRGEGDGGIERVEEAAETSRSGCTDLDGQVCATQSSSTSSGPKPRFGTVNTFNANLASTSSDASLRFGRTVTGTSRPVSGIGSSATMASGTPKSSSLLAGMLERKRLEQEGGGHHRIRASASSSSASSSPRTSPPPAIALGGADASTILQEGTRENLITSIRNYMLDQGGRVRSSDLVSHFQNQLADVEQLVFKKMLKGIAVLEKSPEDGKGWWTLKSEYY</sequence>
<keyword evidence="3" id="KW-0547">Nucleotide-binding</keyword>
<evidence type="ECO:0000256" key="10">
    <source>
        <dbReference type="SAM" id="MobiDB-lite"/>
    </source>
</evidence>
<organism evidence="12 13">
    <name type="scientific">Linnemannia schmuckeri</name>
    <dbReference type="NCBI Taxonomy" id="64567"/>
    <lineage>
        <taxon>Eukaryota</taxon>
        <taxon>Fungi</taxon>
        <taxon>Fungi incertae sedis</taxon>
        <taxon>Mucoromycota</taxon>
        <taxon>Mortierellomycotina</taxon>
        <taxon>Mortierellomycetes</taxon>
        <taxon>Mortierellales</taxon>
        <taxon>Mortierellaceae</taxon>
        <taxon>Linnemannia</taxon>
    </lineage>
</organism>
<feature type="region of interest" description="Disordered" evidence="10">
    <location>
        <begin position="77"/>
        <end position="100"/>
    </location>
</feature>
<dbReference type="Proteomes" id="UP000748756">
    <property type="component" value="Unassembled WGS sequence"/>
</dbReference>
<evidence type="ECO:0000256" key="2">
    <source>
        <dbReference type="ARBA" id="ARBA00007025"/>
    </source>
</evidence>
<feature type="compositionally biased region" description="Polar residues" evidence="10">
    <location>
        <begin position="37"/>
        <end position="47"/>
    </location>
</feature>
<comment type="caution">
    <text evidence="12">The sequence shown here is derived from an EMBL/GenBank/DDBJ whole genome shotgun (WGS) entry which is preliminary data.</text>
</comment>
<keyword evidence="9" id="KW-0539">Nucleus</keyword>
<keyword evidence="8" id="KW-0234">DNA repair</keyword>
<dbReference type="InterPro" id="IPR058951">
    <property type="entry name" value="WHD_Rad26_CSB-like"/>
</dbReference>
<gene>
    <name evidence="12" type="ORF">BG015_005485</name>
</gene>
<comment type="similarity">
    <text evidence="2">Belongs to the SNF2/RAD54 helicase family.</text>
</comment>
<keyword evidence="6" id="KW-0067">ATP-binding</keyword>
<feature type="region of interest" description="Disordered" evidence="10">
    <location>
        <begin position="1"/>
        <end position="54"/>
    </location>
</feature>
<feature type="compositionally biased region" description="Basic and acidic residues" evidence="10">
    <location>
        <begin position="7"/>
        <end position="20"/>
    </location>
</feature>
<reference evidence="12" key="1">
    <citation type="journal article" date="2020" name="Fungal Divers.">
        <title>Resolving the Mortierellaceae phylogeny through synthesis of multi-gene phylogenetics and phylogenomics.</title>
        <authorList>
            <person name="Vandepol N."/>
            <person name="Liber J."/>
            <person name="Desiro A."/>
            <person name="Na H."/>
            <person name="Kennedy M."/>
            <person name="Barry K."/>
            <person name="Grigoriev I.V."/>
            <person name="Miller A.N."/>
            <person name="O'Donnell K."/>
            <person name="Stajich J.E."/>
            <person name="Bonito G."/>
        </authorList>
    </citation>
    <scope>NUCLEOTIDE SEQUENCE</scope>
    <source>
        <strain evidence="12">NRRL 6426</strain>
    </source>
</reference>
<comment type="subcellular location">
    <subcellularLocation>
        <location evidence="1">Nucleus</location>
    </subcellularLocation>
</comment>
<evidence type="ECO:0000256" key="5">
    <source>
        <dbReference type="ARBA" id="ARBA00022806"/>
    </source>
</evidence>
<accession>A0A9P5S0Y4</accession>